<dbReference type="Gene3D" id="1.50.10.140">
    <property type="match status" value="1"/>
</dbReference>
<keyword evidence="3" id="KW-1185">Reference proteome</keyword>
<dbReference type="RefSeq" id="WP_146433416.1">
    <property type="nucleotide sequence ID" value="NZ_SJPF01000004.1"/>
</dbReference>
<feature type="domain" description="Glycoamylase-like" evidence="1">
    <location>
        <begin position="206"/>
        <end position="427"/>
    </location>
</feature>
<reference evidence="2 3" key="1">
    <citation type="submission" date="2019-02" db="EMBL/GenBank/DDBJ databases">
        <title>Deep-cultivation of Planctomycetes and their phenomic and genomic characterization uncovers novel biology.</title>
        <authorList>
            <person name="Wiegand S."/>
            <person name="Jogler M."/>
            <person name="Boedeker C."/>
            <person name="Pinto D."/>
            <person name="Vollmers J."/>
            <person name="Rivas-Marin E."/>
            <person name="Kohn T."/>
            <person name="Peeters S.H."/>
            <person name="Heuer A."/>
            <person name="Rast P."/>
            <person name="Oberbeckmann S."/>
            <person name="Bunk B."/>
            <person name="Jeske O."/>
            <person name="Meyerdierks A."/>
            <person name="Storesund J.E."/>
            <person name="Kallscheuer N."/>
            <person name="Luecker S."/>
            <person name="Lage O.M."/>
            <person name="Pohl T."/>
            <person name="Merkel B.J."/>
            <person name="Hornburger P."/>
            <person name="Mueller R.-W."/>
            <person name="Bruemmer F."/>
            <person name="Labrenz M."/>
            <person name="Spormann A.M."/>
            <person name="Op Den Camp H."/>
            <person name="Overmann J."/>
            <person name="Amann R."/>
            <person name="Jetten M.S.M."/>
            <person name="Mascher T."/>
            <person name="Medema M.H."/>
            <person name="Devos D.P."/>
            <person name="Kaster A.-K."/>
            <person name="Ovreas L."/>
            <person name="Rohde M."/>
            <person name="Galperin M.Y."/>
            <person name="Jogler C."/>
        </authorList>
    </citation>
    <scope>NUCLEOTIDE SEQUENCE [LARGE SCALE GENOMIC DNA]</scope>
    <source>
        <strain evidence="2 3">Enr8</strain>
    </source>
</reference>
<comment type="caution">
    <text evidence="2">The sequence shown here is derived from an EMBL/GenBank/DDBJ whole genome shotgun (WGS) entry which is preliminary data.</text>
</comment>
<evidence type="ECO:0000259" key="1">
    <source>
        <dbReference type="Pfam" id="PF10091"/>
    </source>
</evidence>
<protein>
    <recommendedName>
        <fullName evidence="1">Glycoamylase-like domain-containing protein</fullName>
    </recommendedName>
</protein>
<dbReference type="InterPro" id="IPR019282">
    <property type="entry name" value="Glycoamylase-like_cons_dom"/>
</dbReference>
<dbReference type="AlphaFoldDB" id="A0A5C5V0B9"/>
<dbReference type="InterPro" id="IPR016883">
    <property type="entry name" value="UCP028431"/>
</dbReference>
<dbReference type="Proteomes" id="UP000318878">
    <property type="component" value="Unassembled WGS sequence"/>
</dbReference>
<dbReference type="EMBL" id="SJPF01000004">
    <property type="protein sequence ID" value="TWT31350.1"/>
    <property type="molecule type" value="Genomic_DNA"/>
</dbReference>
<name>A0A5C5V0B9_9BACT</name>
<gene>
    <name evidence="2" type="ORF">Enr8_32700</name>
</gene>
<evidence type="ECO:0000313" key="3">
    <source>
        <dbReference type="Proteomes" id="UP000318878"/>
    </source>
</evidence>
<dbReference type="Pfam" id="PF10091">
    <property type="entry name" value="Glycoamylase"/>
    <property type="match status" value="1"/>
</dbReference>
<dbReference type="OrthoDB" id="5937621at2"/>
<proteinExistence type="predicted"/>
<evidence type="ECO:0000313" key="2">
    <source>
        <dbReference type="EMBL" id="TWT31350.1"/>
    </source>
</evidence>
<organism evidence="2 3">
    <name type="scientific">Blastopirellula retiformator</name>
    <dbReference type="NCBI Taxonomy" id="2527970"/>
    <lineage>
        <taxon>Bacteria</taxon>
        <taxon>Pseudomonadati</taxon>
        <taxon>Planctomycetota</taxon>
        <taxon>Planctomycetia</taxon>
        <taxon>Pirellulales</taxon>
        <taxon>Pirellulaceae</taxon>
        <taxon>Blastopirellula</taxon>
    </lineage>
</organism>
<dbReference type="PIRSF" id="PIRSF028431">
    <property type="entry name" value="UCP028431"/>
    <property type="match status" value="1"/>
</dbReference>
<accession>A0A5C5V0B9</accession>
<sequence>MKRRNFLAAGLSLPLVMSGLLPRKAFSETISTDSAAGLDGEALVRDMQRRCYRYFLEAADSQTQLIADRAAADGNGYSAHASSAACGFGLAAHSIAAQHDWVPRVEIERRTKTMLHSLVHLVEHEKGFVYHFFDGRKGTRAMRCEASTIDTALMLAGALTAQVAFRDNAEIDELADQLYRRVDWRWMLGENNCLHMGYTPEQGVLPYQWDHFSEHLILLLLAIGAPENPVPGSAWEAWRREPMLEHDGKKFLSYPPLFVQQYPMAFFQFQNYRSPSGRNYWDNSVTAHHAQIAFQNRLAAKYPQRMGHYGADLWGLTSSDSQTGYRDWGGPYSDGRAEPQRGIDGTVVPSAAAGGLAVVPEEALRTLTYQKEMYGEQVYGRYGFANAFNPVTGWVDRDVIGIDTGISLLMGENMLTGGVWNLFMQHPAATRALSLAGFTAANSASAATAQLVSHQQPIETPNSVPVMADETMVSIPSTQ</sequence>